<name>A0A016RXR1_9BILA</name>
<dbReference type="SUPFAM" id="SSF55486">
    <property type="entry name" value="Metalloproteases ('zincins'), catalytic domain"/>
    <property type="match status" value="1"/>
</dbReference>
<keyword evidence="6 9" id="KW-0482">Metalloprotease</keyword>
<evidence type="ECO:0000256" key="3">
    <source>
        <dbReference type="ARBA" id="ARBA00022723"/>
    </source>
</evidence>
<evidence type="ECO:0000256" key="9">
    <source>
        <dbReference type="PIRSR" id="PIRSR601577-2"/>
    </source>
</evidence>
<dbReference type="GO" id="GO:0046872">
    <property type="term" value="F:metal ion binding"/>
    <property type="evidence" value="ECO:0007669"/>
    <property type="project" value="UniProtKB-KW"/>
</dbReference>
<evidence type="ECO:0000256" key="2">
    <source>
        <dbReference type="ARBA" id="ARBA00022670"/>
    </source>
</evidence>
<protein>
    <recommendedName>
        <fullName evidence="7 10">Leishmanolysin-like peptidase</fullName>
        <ecNumber evidence="10">3.4.24.-</ecNumber>
    </recommendedName>
</protein>
<organism evidence="11 12">
    <name type="scientific">Ancylostoma ceylanicum</name>
    <dbReference type="NCBI Taxonomy" id="53326"/>
    <lineage>
        <taxon>Eukaryota</taxon>
        <taxon>Metazoa</taxon>
        <taxon>Ecdysozoa</taxon>
        <taxon>Nematoda</taxon>
        <taxon>Chromadorea</taxon>
        <taxon>Rhabditida</taxon>
        <taxon>Rhabditina</taxon>
        <taxon>Rhabditomorpha</taxon>
        <taxon>Strongyloidea</taxon>
        <taxon>Ancylostomatidae</taxon>
        <taxon>Ancylostomatinae</taxon>
        <taxon>Ancylostoma</taxon>
    </lineage>
</organism>
<dbReference type="Pfam" id="PF01457">
    <property type="entry name" value="Peptidase_M8"/>
    <property type="match status" value="1"/>
</dbReference>
<dbReference type="PANTHER" id="PTHR10942">
    <property type="entry name" value="LEISHMANOLYSIN-LIKE PEPTIDASE"/>
    <property type="match status" value="1"/>
</dbReference>
<keyword evidence="12" id="KW-1185">Reference proteome</keyword>
<feature type="signal peptide" evidence="10">
    <location>
        <begin position="1"/>
        <end position="17"/>
    </location>
</feature>
<dbReference type="FunFam" id="3.90.132.10:FF:000001">
    <property type="entry name" value="leishmanolysin-like peptidase isoform X2"/>
    <property type="match status" value="1"/>
</dbReference>
<dbReference type="EC" id="3.4.24.-" evidence="10"/>
<dbReference type="STRING" id="53326.A0A016RXR1"/>
<evidence type="ECO:0000313" key="12">
    <source>
        <dbReference type="Proteomes" id="UP000024635"/>
    </source>
</evidence>
<evidence type="ECO:0000256" key="5">
    <source>
        <dbReference type="ARBA" id="ARBA00022833"/>
    </source>
</evidence>
<dbReference type="AlphaFoldDB" id="A0A016RXR1"/>
<keyword evidence="3 9" id="KW-0479">Metal-binding</keyword>
<evidence type="ECO:0000256" key="7">
    <source>
        <dbReference type="ARBA" id="ARBA00039717"/>
    </source>
</evidence>
<evidence type="ECO:0000256" key="1">
    <source>
        <dbReference type="ARBA" id="ARBA00005860"/>
    </source>
</evidence>
<gene>
    <name evidence="11" type="primary">Acey_s0351.g3241</name>
    <name evidence="11" type="ORF">Y032_0351g3241</name>
</gene>
<sequence>MVNYFLLALLLPSSVSTCDYQAPSPENLSVAFVEYEKNNRTRRDDPVWDWIRIETEYDYSFYELAEHEQELLKNLIKIARDFFESTLKVKRLSWIQLTPTCKYYKPLGQVGGYTHCVADCENRCGPILVRDRAYFQRCRCYEGPCRTRHRKSGGVLRNADFVLFVAAVDSKSCRAGTAAYASHCEEERFTRRPIAGYVNICPWVLGRKTPDYFTMWGSTIKHELMHALVFSPSLYPFYQAARGAPYSERGVQIVPGVFERVKRKEWETAKGYVWHDVFMIVSPKVREEARKYFNCLDLEGAELENQGGRGSKFSHWEKRIFEDEGMSAIHTTYSAFSRITLALFEDSGWYQVNYRCSNDRKGKVRCNLKRGSENVPADFNYNVHDLYKDKKGRPVHGSGDLEMADFCPYYTVYRKRSRGRRYDTQCTLSENMNYNRYSLEIFSPSSRCFKLDGGIRVQHEDNTDIWMHTVGCYETKCEQGLLFVKTQKSKFYPCYKRGQPVHVKKIMPGIGTVRTKIVCPSCAEICGEQFCEPERTVYYDIGDSSKHSFFSSIATLLLCLIVYFSISHC</sequence>
<evidence type="ECO:0000256" key="4">
    <source>
        <dbReference type="ARBA" id="ARBA00022801"/>
    </source>
</evidence>
<dbReference type="Gene3D" id="3.90.132.10">
    <property type="entry name" value="Leishmanolysin , domain 2"/>
    <property type="match status" value="1"/>
</dbReference>
<dbReference type="GO" id="GO:0006508">
    <property type="term" value="P:proteolysis"/>
    <property type="evidence" value="ECO:0007669"/>
    <property type="project" value="UniProtKB-KW"/>
</dbReference>
<dbReference type="GO" id="GO:0004222">
    <property type="term" value="F:metalloendopeptidase activity"/>
    <property type="evidence" value="ECO:0007669"/>
    <property type="project" value="UniProtKB-UniRule"/>
</dbReference>
<dbReference type="OrthoDB" id="527990at2759"/>
<dbReference type="InterPro" id="IPR001577">
    <property type="entry name" value="Peptidase_M8"/>
</dbReference>
<dbReference type="GO" id="GO:0016020">
    <property type="term" value="C:membrane"/>
    <property type="evidence" value="ECO:0007669"/>
    <property type="project" value="InterPro"/>
</dbReference>
<dbReference type="GO" id="GO:0005737">
    <property type="term" value="C:cytoplasm"/>
    <property type="evidence" value="ECO:0007669"/>
    <property type="project" value="TreeGrafter"/>
</dbReference>
<proteinExistence type="inferred from homology"/>
<dbReference type="PANTHER" id="PTHR10942:SF0">
    <property type="entry name" value="LEISHMANOLYSIN-LIKE PEPTIDASE"/>
    <property type="match status" value="1"/>
</dbReference>
<feature type="binding site" evidence="9">
    <location>
        <position position="222"/>
    </location>
    <ligand>
        <name>Zn(2+)</name>
        <dbReference type="ChEBI" id="CHEBI:29105"/>
        <note>catalytic</note>
    </ligand>
</feature>
<evidence type="ECO:0000256" key="6">
    <source>
        <dbReference type="ARBA" id="ARBA00023049"/>
    </source>
</evidence>
<dbReference type="EMBL" id="JARK01001687">
    <property type="protein sequence ID" value="EYB82784.1"/>
    <property type="molecule type" value="Genomic_DNA"/>
</dbReference>
<accession>A0A016RXR1</accession>
<dbReference type="Gene3D" id="3.10.170.20">
    <property type="match status" value="1"/>
</dbReference>
<reference evidence="12" key="1">
    <citation type="journal article" date="2015" name="Nat. Genet.">
        <title>The genome and transcriptome of the zoonotic hookworm Ancylostoma ceylanicum identify infection-specific gene families.</title>
        <authorList>
            <person name="Schwarz E.M."/>
            <person name="Hu Y."/>
            <person name="Antoshechkin I."/>
            <person name="Miller M.M."/>
            <person name="Sternberg P.W."/>
            <person name="Aroian R.V."/>
        </authorList>
    </citation>
    <scope>NUCLEOTIDE SEQUENCE</scope>
    <source>
        <strain evidence="12">HY135</strain>
    </source>
</reference>
<dbReference type="Gene3D" id="2.30.34.10">
    <property type="entry name" value="Leishmanolysin domain 4"/>
    <property type="match status" value="1"/>
</dbReference>
<evidence type="ECO:0000256" key="10">
    <source>
        <dbReference type="RuleBase" id="RU366077"/>
    </source>
</evidence>
<comment type="similarity">
    <text evidence="1 10">Belongs to the peptidase M8 family.</text>
</comment>
<evidence type="ECO:0000313" key="11">
    <source>
        <dbReference type="EMBL" id="EYB82784.1"/>
    </source>
</evidence>
<keyword evidence="10" id="KW-0732">Signal</keyword>
<comment type="cofactor">
    <cofactor evidence="9 10">
        <name>Zn(2+)</name>
        <dbReference type="ChEBI" id="CHEBI:29105"/>
    </cofactor>
    <text evidence="9 10">Binds 1 zinc ion per subunit.</text>
</comment>
<feature type="binding site" evidence="9">
    <location>
        <position position="226"/>
    </location>
    <ligand>
        <name>Zn(2+)</name>
        <dbReference type="ChEBI" id="CHEBI:29105"/>
        <note>catalytic</note>
    </ligand>
</feature>
<feature type="binding site" evidence="9">
    <location>
        <position position="315"/>
    </location>
    <ligand>
        <name>Zn(2+)</name>
        <dbReference type="ChEBI" id="CHEBI:29105"/>
        <note>catalytic</note>
    </ligand>
</feature>
<feature type="active site" evidence="8">
    <location>
        <position position="223"/>
    </location>
</feature>
<keyword evidence="2 10" id="KW-0645">Protease</keyword>
<dbReference type="Proteomes" id="UP000024635">
    <property type="component" value="Unassembled WGS sequence"/>
</dbReference>
<evidence type="ECO:0000256" key="8">
    <source>
        <dbReference type="PIRSR" id="PIRSR601577-1"/>
    </source>
</evidence>
<keyword evidence="4 10" id="KW-0378">Hydrolase</keyword>
<dbReference type="GO" id="GO:0007155">
    <property type="term" value="P:cell adhesion"/>
    <property type="evidence" value="ECO:0007669"/>
    <property type="project" value="InterPro"/>
</dbReference>
<feature type="chain" id="PRO_5023974404" description="Leishmanolysin-like peptidase" evidence="10">
    <location>
        <begin position="18"/>
        <end position="569"/>
    </location>
</feature>
<keyword evidence="5 9" id="KW-0862">Zinc</keyword>
<comment type="caution">
    <text evidence="11">The sequence shown here is derived from an EMBL/GenBank/DDBJ whole genome shotgun (WGS) entry which is preliminary data.</text>
</comment>